<feature type="region of interest" description="Disordered" evidence="1">
    <location>
        <begin position="259"/>
        <end position="279"/>
    </location>
</feature>
<evidence type="ECO:0000313" key="3">
    <source>
        <dbReference type="Proteomes" id="UP000727056"/>
    </source>
</evidence>
<reference evidence="2 3" key="1">
    <citation type="submission" date="2020-03" db="EMBL/GenBank/DDBJ databases">
        <title>Draft genome of Streptomyces sp. ventii, isolated from the Axial Seamount in the Pacific Ocean, and resequencing of the two type strains Streptomyces lonarensis strain NCL 716 and Streptomyces bohaiensis strain 11A07.</title>
        <authorList>
            <person name="Loughran R.M."/>
            <person name="Pfannmuller K.M."/>
            <person name="Wasson B.J."/>
            <person name="Deadmond M.C."/>
            <person name="Paddock B.E."/>
            <person name="Koyack M.J."/>
            <person name="Gallegos D.A."/>
            <person name="Mitchell E.A."/>
            <person name="Ushijima B."/>
            <person name="Saw J.H."/>
            <person name="Mcphail K.L."/>
            <person name="Videau P."/>
        </authorList>
    </citation>
    <scope>NUCLEOTIDE SEQUENCE [LARGE SCALE GENOMIC DNA]</scope>
    <source>
        <strain evidence="2 3">11A07</strain>
    </source>
</reference>
<dbReference type="EMBL" id="JAAVJC010000016">
    <property type="protein sequence ID" value="NJQ14134.1"/>
    <property type="molecule type" value="Genomic_DNA"/>
</dbReference>
<feature type="compositionally biased region" description="Basic and acidic residues" evidence="1">
    <location>
        <begin position="73"/>
        <end position="89"/>
    </location>
</feature>
<evidence type="ECO:0008006" key="4">
    <source>
        <dbReference type="Google" id="ProtNLM"/>
    </source>
</evidence>
<keyword evidence="3" id="KW-1185">Reference proteome</keyword>
<protein>
    <recommendedName>
        <fullName evidence="4">SRPBCC family protein</fullName>
    </recommendedName>
</protein>
<feature type="compositionally biased region" description="Basic and acidic residues" evidence="1">
    <location>
        <begin position="21"/>
        <end position="30"/>
    </location>
</feature>
<accession>A0ABX1CCU2</accession>
<dbReference type="Proteomes" id="UP000727056">
    <property type="component" value="Unassembled WGS sequence"/>
</dbReference>
<feature type="compositionally biased region" description="Basic residues" evidence="1">
    <location>
        <begin position="39"/>
        <end position="48"/>
    </location>
</feature>
<feature type="compositionally biased region" description="Basic and acidic residues" evidence="1">
    <location>
        <begin position="56"/>
        <end position="65"/>
    </location>
</feature>
<comment type="caution">
    <text evidence="2">The sequence shown here is derived from an EMBL/GenBank/DDBJ whole genome shotgun (WGS) entry which is preliminary data.</text>
</comment>
<feature type="region of interest" description="Disordered" evidence="1">
    <location>
        <begin position="1"/>
        <end position="89"/>
    </location>
</feature>
<evidence type="ECO:0000256" key="1">
    <source>
        <dbReference type="SAM" id="MobiDB-lite"/>
    </source>
</evidence>
<organism evidence="2 3">
    <name type="scientific">Streptomyces bohaiensis</name>
    <dbReference type="NCBI Taxonomy" id="1431344"/>
    <lineage>
        <taxon>Bacteria</taxon>
        <taxon>Bacillati</taxon>
        <taxon>Actinomycetota</taxon>
        <taxon>Actinomycetes</taxon>
        <taxon>Kitasatosporales</taxon>
        <taxon>Streptomycetaceae</taxon>
        <taxon>Streptomyces</taxon>
    </lineage>
</organism>
<name>A0ABX1CCU2_9ACTN</name>
<proteinExistence type="predicted"/>
<dbReference type="RefSeq" id="WP_168086968.1">
    <property type="nucleotide sequence ID" value="NZ_BHZH01000035.1"/>
</dbReference>
<sequence length="279" mass="29591">MPSFRHGTTAAHHHPPGGAPRRADRTDRPTPRCPGANPRGRRPRRRGGRPPCPGRDAPRSGDHLRPGASYRFQDADPAERAAGPARRDETVDVTLTRWDTRAGLALAAASGEISGEARLATPADPALVTAEGAATASTGPGPLGLKRVTGTLRADIDAWYGAEGATAVTAHADHPLGRVRIDLAATHTRTPAGEGWEVAVTLTLHGRGPARPLLAPVLMAVRGRLRRRLTEVVDDATATWHDAFLPWLAAPPAQRRRDLLDDLCGPRDPGSGTQRATGR</sequence>
<gene>
    <name evidence="2" type="ORF">HCN52_04065</name>
</gene>
<evidence type="ECO:0000313" key="2">
    <source>
        <dbReference type="EMBL" id="NJQ14134.1"/>
    </source>
</evidence>